<accession>Q7Q3Y8</accession>
<protein>
    <submittedName>
        <fullName evidence="2">AGAP008104-PA</fullName>
    </submittedName>
</protein>
<dbReference type="VEuPathDB" id="VectorBase:AGAMI1_004982"/>
<reference evidence="2" key="5">
    <citation type="submission" date="2011-05" db="EMBL/GenBank/DDBJ databases">
        <authorList>
            <consortium name="VectorBase"/>
        </authorList>
    </citation>
    <scope>NUCLEOTIDE SEQUENCE</scope>
    <source>
        <strain evidence="2">PEST</strain>
    </source>
</reference>
<dbReference type="AlphaFoldDB" id="Q7Q3Y8"/>
<dbReference type="HOGENOM" id="CLU_839974_0_0_1"/>
<organism evidence="2">
    <name type="scientific">Anopheles gambiae</name>
    <name type="common">African malaria mosquito</name>
    <dbReference type="NCBI Taxonomy" id="7165"/>
    <lineage>
        <taxon>Eukaryota</taxon>
        <taxon>Metazoa</taxon>
        <taxon>Ecdysozoa</taxon>
        <taxon>Arthropoda</taxon>
        <taxon>Hexapoda</taxon>
        <taxon>Insecta</taxon>
        <taxon>Pterygota</taxon>
        <taxon>Neoptera</taxon>
        <taxon>Endopterygota</taxon>
        <taxon>Diptera</taxon>
        <taxon>Nematocera</taxon>
        <taxon>Culicoidea</taxon>
        <taxon>Culicidae</taxon>
        <taxon>Anophelinae</taxon>
        <taxon>Anopheles</taxon>
    </lineage>
</organism>
<gene>
    <name evidence="2" type="ORF">AgaP_AGAP008104</name>
</gene>
<reference evidence="2" key="3">
    <citation type="journal article" date="2004" name="Trends Parasitol.">
        <title>The Anopheles gambiae genome: an update.</title>
        <authorList>
            <person name="Mongin E."/>
            <person name="Louis C."/>
            <person name="Holt R.A."/>
            <person name="Birney E."/>
            <person name="Collins F.H."/>
        </authorList>
    </citation>
    <scope>NUCLEOTIDE SEQUENCE</scope>
    <source>
        <strain evidence="2">PEST</strain>
    </source>
</reference>
<evidence type="ECO:0000313" key="2">
    <source>
        <dbReference type="EMBL" id="EAA12577.2"/>
    </source>
</evidence>
<proteinExistence type="predicted"/>
<dbReference type="PaxDb" id="7165-AGAP008104-PA"/>
<name>Q7Q3Y8_ANOGA</name>
<dbReference type="eggNOG" id="ENOG502T8JI">
    <property type="taxonomic scope" value="Eukaryota"/>
</dbReference>
<feature type="region of interest" description="Disordered" evidence="1">
    <location>
        <begin position="1"/>
        <end position="57"/>
    </location>
</feature>
<dbReference type="STRING" id="7165.Q7Q3Y8"/>
<reference evidence="2" key="4">
    <citation type="journal article" date="2007" name="Genome Biol.">
        <title>Update of the Anopheles gambiae PEST genome assembly.</title>
        <authorList>
            <person name="Sharakhova M.V."/>
            <person name="Hammond M.P."/>
            <person name="Lobo N.F."/>
            <person name="Krzywinski J."/>
            <person name="Unger M.F."/>
            <person name="Hillenmeyer M.E."/>
            <person name="Bruggner R.V."/>
            <person name="Birney E."/>
            <person name="Collins F.H."/>
        </authorList>
    </citation>
    <scope>NUCLEOTIDE SEQUENCE</scope>
    <source>
        <strain evidence="2">PEST</strain>
    </source>
</reference>
<dbReference type="InParanoid" id="Q7Q3Y8"/>
<dbReference type="EMBL" id="AAAB01008964">
    <property type="protein sequence ID" value="EAA12577.2"/>
    <property type="molecule type" value="Genomic_DNA"/>
</dbReference>
<feature type="compositionally biased region" description="Basic and acidic residues" evidence="1">
    <location>
        <begin position="1"/>
        <end position="20"/>
    </location>
</feature>
<sequence>METVGEVKEAHPEGGGDRSAPHFPSDVPGKLVPVEGKPAGPLPDGETASADPQDDTSLNARLLDKLNEQFEKQIQLVESERLDDGFKLSVYAEWVNSLRTLNTELVQSLREMQDTCMERMQLM</sequence>
<reference evidence="2" key="1">
    <citation type="journal article" date="2002" name="Science">
        <title>The genome sequence of the malaria mosquito Anopheles gambiae.</title>
        <authorList>
            <person name="Holt R.A."/>
            <person name="Subramanian G.M."/>
            <person name="Halpern A."/>
            <person name="Sutton G.G."/>
            <person name="Charlab R."/>
            <person name="Nusskern D.R."/>
            <person name="Wincker P."/>
            <person name="Clark A.G."/>
            <person name="Ribeiro J.M."/>
            <person name="Wides R."/>
            <person name="Salzberg S.L."/>
            <person name="Loftus B."/>
            <person name="Yandell M."/>
            <person name="Majoros W.H."/>
            <person name="Rusch D.B."/>
            <person name="Lai Z."/>
            <person name="Kraft C.L."/>
            <person name="Abril J.F."/>
            <person name="Anthouard V."/>
            <person name="Arensburger P."/>
            <person name="Atkinson P.W."/>
            <person name="Baden H."/>
            <person name="de Berardinis V."/>
            <person name="Baldwin D."/>
            <person name="Benes V."/>
            <person name="Biedler J."/>
            <person name="Blass C."/>
            <person name="Bolanos R."/>
            <person name="Boscus D."/>
            <person name="Barnstead M."/>
            <person name="Cai S."/>
            <person name="Center A."/>
            <person name="Chaturverdi K."/>
            <person name="Christophides G.K."/>
            <person name="Chrystal M.A."/>
            <person name="Clamp M."/>
            <person name="Cravchik A."/>
            <person name="Curwen V."/>
            <person name="Dana A."/>
            <person name="Delcher A."/>
            <person name="Dew I."/>
            <person name="Evans C.A."/>
            <person name="Flanigan M."/>
            <person name="Grundschober-Freimoser A."/>
            <person name="Friedli L."/>
            <person name="Gu Z."/>
            <person name="Guan P."/>
            <person name="Guigo R."/>
            <person name="Hillenmeyer M.E."/>
            <person name="Hladun S.L."/>
            <person name="Hogan J.R."/>
            <person name="Hong Y.S."/>
            <person name="Hoover J."/>
            <person name="Jaillon O."/>
            <person name="Ke Z."/>
            <person name="Kodira C."/>
            <person name="Kokoza E."/>
            <person name="Koutsos A."/>
            <person name="Letunic I."/>
            <person name="Levitsky A."/>
            <person name="Liang Y."/>
            <person name="Lin J.J."/>
            <person name="Lobo N.F."/>
            <person name="Lopez J.R."/>
            <person name="Malek J.A."/>
            <person name="McIntosh T.C."/>
            <person name="Meister S."/>
            <person name="Miller J."/>
            <person name="Mobarry C."/>
            <person name="Mongin E."/>
            <person name="Murphy S.D."/>
            <person name="O'Brochta D.A."/>
            <person name="Pfannkoch C."/>
            <person name="Qi R."/>
            <person name="Regier M.A."/>
            <person name="Remington K."/>
            <person name="Shao H."/>
            <person name="Sharakhova M.V."/>
            <person name="Sitter C.D."/>
            <person name="Shetty J."/>
            <person name="Smith T.J."/>
            <person name="Strong R."/>
            <person name="Sun J."/>
            <person name="Thomasova D."/>
            <person name="Ton L.Q."/>
            <person name="Topalis P."/>
            <person name="Tu Z."/>
            <person name="Unger M.F."/>
            <person name="Walenz B."/>
            <person name="Wang A."/>
            <person name="Wang J."/>
            <person name="Wang M."/>
            <person name="Wang X."/>
            <person name="Woodford K.J."/>
            <person name="Wortman J.R."/>
            <person name="Wu M."/>
            <person name="Yao A."/>
            <person name="Zdobnov E.M."/>
            <person name="Zhang H."/>
            <person name="Zhao Q."/>
            <person name="Zhao S."/>
            <person name="Zhu S.C."/>
            <person name="Zhimulev I."/>
            <person name="Coluzzi M."/>
            <person name="della Torre A."/>
            <person name="Roth C.W."/>
            <person name="Louis C."/>
            <person name="Kalush F."/>
            <person name="Mural R.J."/>
            <person name="Myers E.W."/>
            <person name="Adams M.D."/>
            <person name="Smith H.O."/>
            <person name="Broder S."/>
            <person name="Gardner M.J."/>
            <person name="Fraser C.M."/>
            <person name="Birney E."/>
            <person name="Bork P."/>
            <person name="Brey P.T."/>
            <person name="Venter J.C."/>
            <person name="Weissenbach J."/>
            <person name="Kafatos F.C."/>
            <person name="Collins F.H."/>
            <person name="Hoffman S.L."/>
        </authorList>
    </citation>
    <scope>NUCLEOTIDE SEQUENCE [LARGE SCALE GENOMIC DNA]</scope>
    <source>
        <strain evidence="2">PEST</strain>
    </source>
</reference>
<evidence type="ECO:0000256" key="1">
    <source>
        <dbReference type="SAM" id="MobiDB-lite"/>
    </source>
</evidence>
<comment type="caution">
    <text evidence="2">The sequence shown here is derived from an EMBL/GenBank/DDBJ whole genome shotgun (WGS) entry which is preliminary data.</text>
</comment>
<reference evidence="2" key="2">
    <citation type="submission" date="2002-03" db="EMBL/GenBank/DDBJ databases">
        <authorList>
            <consortium name="The Anopheles Genome Sequencing Consortium"/>
        </authorList>
    </citation>
    <scope>NUCLEOTIDE SEQUENCE</scope>
    <source>
        <strain evidence="2">PEST</strain>
    </source>
</reference>
<feature type="non-terminal residue" evidence="2">
    <location>
        <position position="123"/>
    </location>
</feature>
<dbReference type="VEuPathDB" id="VectorBase:AGAP029524"/>